<evidence type="ECO:0000313" key="2">
    <source>
        <dbReference type="EMBL" id="MCU9613859.1"/>
    </source>
</evidence>
<gene>
    <name evidence="2" type="primary">comGD</name>
    <name evidence="2" type="ORF">OEV98_09835</name>
</gene>
<sequence length="148" mass="17368">MDKKKFPTEMGYTLLEVLVVFSIVIFFLSILPPLFISLQNTIGREHFFGQLEEDLYFAQSYAMSKRTTVAFQYRASNRMYDVTEIGGSILIRRTLPENVEIYRGDMNSFYFKRDGNISKFGSLYIKIEGKIYRLTFSIGRGRFEIFEE</sequence>
<feature type="transmembrane region" description="Helical" evidence="1">
    <location>
        <begin position="12"/>
        <end position="35"/>
    </location>
</feature>
<dbReference type="AlphaFoldDB" id="A0AAE3IVW6"/>
<proteinExistence type="predicted"/>
<dbReference type="EMBL" id="JAOUSF010000003">
    <property type="protein sequence ID" value="MCU9613859.1"/>
    <property type="molecule type" value="Genomic_DNA"/>
</dbReference>
<dbReference type="PIRSF" id="PIRSF021292">
    <property type="entry name" value="Competence_ComGD"/>
    <property type="match status" value="1"/>
</dbReference>
<dbReference type="InterPro" id="IPR016785">
    <property type="entry name" value="ComGD"/>
</dbReference>
<name>A0AAE3IVW6_9BACI</name>
<protein>
    <submittedName>
        <fullName evidence="2">Competence type IV pilus minor pilin ComGD</fullName>
    </submittedName>
</protein>
<keyword evidence="1" id="KW-1133">Transmembrane helix</keyword>
<dbReference type="RefSeq" id="WP_263073098.1">
    <property type="nucleotide sequence ID" value="NZ_JAOUSF010000003.1"/>
</dbReference>
<reference evidence="2" key="1">
    <citation type="submission" date="2022-10" db="EMBL/GenBank/DDBJ databases">
        <title>Description of Fervidibacillus gen. nov. in the family Fervidibacillaceae fam. nov. with two species, Fervidibacillus albus sp. nov., and Fervidibacillus halotolerans sp. nov., isolated from tidal flat sediments.</title>
        <authorList>
            <person name="Kwon K.K."/>
            <person name="Yang S.-H."/>
        </authorList>
    </citation>
    <scope>NUCLEOTIDE SEQUENCE</scope>
    <source>
        <strain evidence="2">JCM 19140</strain>
    </source>
</reference>
<keyword evidence="1" id="KW-0472">Membrane</keyword>
<organism evidence="2 3">
    <name type="scientific">Perspicuibacillus lycopersici</name>
    <dbReference type="NCBI Taxonomy" id="1325689"/>
    <lineage>
        <taxon>Bacteria</taxon>
        <taxon>Bacillati</taxon>
        <taxon>Bacillota</taxon>
        <taxon>Bacilli</taxon>
        <taxon>Bacillales</taxon>
        <taxon>Bacillaceae</taxon>
        <taxon>Perspicuibacillus</taxon>
    </lineage>
</organism>
<dbReference type="Proteomes" id="UP001209318">
    <property type="component" value="Unassembled WGS sequence"/>
</dbReference>
<keyword evidence="3" id="KW-1185">Reference proteome</keyword>
<comment type="caution">
    <text evidence="2">The sequence shown here is derived from an EMBL/GenBank/DDBJ whole genome shotgun (WGS) entry which is preliminary data.</text>
</comment>
<accession>A0AAE3IVW6</accession>
<keyword evidence="1" id="KW-0812">Transmembrane</keyword>
<dbReference type="GO" id="GO:0030420">
    <property type="term" value="P:establishment of competence for transformation"/>
    <property type="evidence" value="ECO:0007669"/>
    <property type="project" value="InterPro"/>
</dbReference>
<dbReference type="NCBIfam" id="NF040982">
    <property type="entry name" value="ComGD"/>
    <property type="match status" value="1"/>
</dbReference>
<evidence type="ECO:0000313" key="3">
    <source>
        <dbReference type="Proteomes" id="UP001209318"/>
    </source>
</evidence>
<evidence type="ECO:0000256" key="1">
    <source>
        <dbReference type="SAM" id="Phobius"/>
    </source>
</evidence>